<evidence type="ECO:0000259" key="3">
    <source>
        <dbReference type="Pfam" id="PF04235"/>
    </source>
</evidence>
<dbReference type="EMBL" id="FNPI01000006">
    <property type="protein sequence ID" value="SDZ08032.1"/>
    <property type="molecule type" value="Genomic_DNA"/>
</dbReference>
<feature type="transmembrane region" description="Helical" evidence="2">
    <location>
        <begin position="36"/>
        <end position="54"/>
    </location>
</feature>
<organism evidence="4 5">
    <name type="scientific">Evansella caseinilytica</name>
    <dbReference type="NCBI Taxonomy" id="1503961"/>
    <lineage>
        <taxon>Bacteria</taxon>
        <taxon>Bacillati</taxon>
        <taxon>Bacillota</taxon>
        <taxon>Bacilli</taxon>
        <taxon>Bacillales</taxon>
        <taxon>Bacillaceae</taxon>
        <taxon>Evansella</taxon>
    </lineage>
</organism>
<keyword evidence="2" id="KW-0472">Membrane</keyword>
<dbReference type="Pfam" id="PF04235">
    <property type="entry name" value="DUF418"/>
    <property type="match status" value="1"/>
</dbReference>
<keyword evidence="2" id="KW-1133">Transmembrane helix</keyword>
<evidence type="ECO:0000256" key="2">
    <source>
        <dbReference type="SAM" id="Phobius"/>
    </source>
</evidence>
<feature type="transmembrane region" description="Helical" evidence="2">
    <location>
        <begin position="358"/>
        <end position="378"/>
    </location>
</feature>
<dbReference type="PANTHER" id="PTHR30590:SF2">
    <property type="entry name" value="INNER MEMBRANE PROTEIN"/>
    <property type="match status" value="1"/>
</dbReference>
<dbReference type="AlphaFoldDB" id="A0A1H3Q3B5"/>
<feature type="transmembrane region" description="Helical" evidence="2">
    <location>
        <begin position="167"/>
        <end position="191"/>
    </location>
</feature>
<feature type="transmembrane region" description="Helical" evidence="2">
    <location>
        <begin position="330"/>
        <end position="352"/>
    </location>
</feature>
<gene>
    <name evidence="4" type="ORF">SAMN05421736_1062</name>
</gene>
<feature type="transmembrane region" description="Helical" evidence="2">
    <location>
        <begin position="118"/>
        <end position="136"/>
    </location>
</feature>
<evidence type="ECO:0000256" key="1">
    <source>
        <dbReference type="SAM" id="MobiDB-lite"/>
    </source>
</evidence>
<keyword evidence="2" id="KW-0812">Transmembrane</keyword>
<keyword evidence="5" id="KW-1185">Reference proteome</keyword>
<feature type="transmembrane region" description="Helical" evidence="2">
    <location>
        <begin position="211"/>
        <end position="233"/>
    </location>
</feature>
<feature type="compositionally biased region" description="Polar residues" evidence="1">
    <location>
        <begin position="7"/>
        <end position="23"/>
    </location>
</feature>
<feature type="transmembrane region" description="Helical" evidence="2">
    <location>
        <begin position="142"/>
        <end position="160"/>
    </location>
</feature>
<reference evidence="5" key="1">
    <citation type="submission" date="2016-10" db="EMBL/GenBank/DDBJ databases">
        <authorList>
            <person name="Varghese N."/>
            <person name="Submissions S."/>
        </authorList>
    </citation>
    <scope>NUCLEOTIDE SEQUENCE [LARGE SCALE GENOMIC DNA]</scope>
    <source>
        <strain evidence="5">SP</strain>
    </source>
</reference>
<name>A0A1H3Q3B5_9BACI</name>
<feature type="transmembrane region" description="Helical" evidence="2">
    <location>
        <begin position="253"/>
        <end position="276"/>
    </location>
</feature>
<dbReference type="InterPro" id="IPR007349">
    <property type="entry name" value="DUF418"/>
</dbReference>
<proteinExistence type="predicted"/>
<sequence length="409" mass="44758">MKDRKNWNQPTTDRNGSSNGTVLPNQRLVAPDLARGFMLLLIVLTHAPLLLFGFPDVGIMSRPEAVTNLDRVINFIAHLFVDNRARPMFAVLFGFGLAMILERQLASGNTEKKAKQLLYRRAWLLVLFGFVNSVIIGGQDILAIYGVGGLMIGGLLFRSNRVLEKTIFWMTLFFLVIMPFVWIGFAYSGGISHFPSATDRYVDILLDRLSSFPFIPISHFIIPVLLPIVVGVWMARKNLLTKAQLYRNQLRRIAVVGIAIAVVGGLPLAIVGALSLELSPTVTGLVQAVHIMTGIAGGCAYAALFGLLGIKLKCSTLAIRALVALGKRSLTFYVFNEAMLVVLLSPVALGLGGRLNSTGAAVVAILVWLIAVGFAFLLEKMNMRGPLEVLFRWLLNRKATTGRLAEKQA</sequence>
<protein>
    <submittedName>
        <fullName evidence="4">Uncharacterized membrane protein YeiB</fullName>
    </submittedName>
</protein>
<feature type="domain" description="DUF418" evidence="3">
    <location>
        <begin position="234"/>
        <end position="397"/>
    </location>
</feature>
<feature type="transmembrane region" description="Helical" evidence="2">
    <location>
        <begin position="288"/>
        <end position="310"/>
    </location>
</feature>
<dbReference type="OrthoDB" id="2388539at2"/>
<dbReference type="InterPro" id="IPR052529">
    <property type="entry name" value="Bact_Transport_Assoc"/>
</dbReference>
<feature type="transmembrane region" description="Helical" evidence="2">
    <location>
        <begin position="88"/>
        <end position="106"/>
    </location>
</feature>
<dbReference type="Proteomes" id="UP000198935">
    <property type="component" value="Unassembled WGS sequence"/>
</dbReference>
<dbReference type="STRING" id="1503961.SAMN05421736_1062"/>
<feature type="region of interest" description="Disordered" evidence="1">
    <location>
        <begin position="1"/>
        <end position="23"/>
    </location>
</feature>
<accession>A0A1H3Q3B5</accession>
<evidence type="ECO:0000313" key="5">
    <source>
        <dbReference type="Proteomes" id="UP000198935"/>
    </source>
</evidence>
<evidence type="ECO:0000313" key="4">
    <source>
        <dbReference type="EMBL" id="SDZ08032.1"/>
    </source>
</evidence>
<dbReference type="PANTHER" id="PTHR30590">
    <property type="entry name" value="INNER MEMBRANE PROTEIN"/>
    <property type="match status" value="1"/>
</dbReference>